<dbReference type="AlphaFoldDB" id="A0A9P0MMJ8"/>
<accession>A0A9P0MMJ8</accession>
<dbReference type="OrthoDB" id="6629751at2759"/>
<evidence type="ECO:0000313" key="2">
    <source>
        <dbReference type="Proteomes" id="UP001152798"/>
    </source>
</evidence>
<gene>
    <name evidence="1" type="ORF">NEZAVI_LOCUS6549</name>
</gene>
<organism evidence="1 2">
    <name type="scientific">Nezara viridula</name>
    <name type="common">Southern green stink bug</name>
    <name type="synonym">Cimex viridulus</name>
    <dbReference type="NCBI Taxonomy" id="85310"/>
    <lineage>
        <taxon>Eukaryota</taxon>
        <taxon>Metazoa</taxon>
        <taxon>Ecdysozoa</taxon>
        <taxon>Arthropoda</taxon>
        <taxon>Hexapoda</taxon>
        <taxon>Insecta</taxon>
        <taxon>Pterygota</taxon>
        <taxon>Neoptera</taxon>
        <taxon>Paraneoptera</taxon>
        <taxon>Hemiptera</taxon>
        <taxon>Heteroptera</taxon>
        <taxon>Panheteroptera</taxon>
        <taxon>Pentatomomorpha</taxon>
        <taxon>Pentatomoidea</taxon>
        <taxon>Pentatomidae</taxon>
        <taxon>Pentatominae</taxon>
        <taxon>Nezara</taxon>
    </lineage>
</organism>
<reference evidence="1" key="1">
    <citation type="submission" date="2022-01" db="EMBL/GenBank/DDBJ databases">
        <authorList>
            <person name="King R."/>
        </authorList>
    </citation>
    <scope>NUCLEOTIDE SEQUENCE</scope>
</reference>
<evidence type="ECO:0000313" key="1">
    <source>
        <dbReference type="EMBL" id="CAH1396491.1"/>
    </source>
</evidence>
<name>A0A9P0MMJ8_NEZVI</name>
<dbReference type="EMBL" id="OV725079">
    <property type="protein sequence ID" value="CAH1396491.1"/>
    <property type="molecule type" value="Genomic_DNA"/>
</dbReference>
<dbReference type="Proteomes" id="UP001152798">
    <property type="component" value="Chromosome 3"/>
</dbReference>
<proteinExistence type="predicted"/>
<protein>
    <submittedName>
        <fullName evidence="1">Uncharacterized protein</fullName>
    </submittedName>
</protein>
<sequence length="122" mass="13778">MDLQLLSDILAINVNIKNLPVHLRDRMRGSAKVREILSRGKTDSWEARMTLSDSMVSSTLLYGAEIWSLNYLRAELEKNSVTICSLNQGIDQSSFLQSHHHYDESQPLVIASNLLIPSSSRH</sequence>
<keyword evidence="2" id="KW-1185">Reference proteome</keyword>